<feature type="domain" description="Rhodanese" evidence="2">
    <location>
        <begin position="24"/>
        <end position="58"/>
    </location>
</feature>
<dbReference type="Pfam" id="PF00581">
    <property type="entry name" value="Rhodanese"/>
    <property type="match status" value="1"/>
</dbReference>
<dbReference type="STRING" id="292462.AWC05_16610"/>
<proteinExistence type="predicted"/>
<protein>
    <recommendedName>
        <fullName evidence="2">Rhodanese domain-containing protein</fullName>
    </recommendedName>
</protein>
<dbReference type="AlphaFoldDB" id="A0A1X1UBN5"/>
<dbReference type="PROSITE" id="PS50206">
    <property type="entry name" value="RHODANESE_3"/>
    <property type="match status" value="1"/>
</dbReference>
<evidence type="ECO:0000256" key="1">
    <source>
        <dbReference type="SAM" id="MobiDB-lite"/>
    </source>
</evidence>
<dbReference type="EMBL" id="LQOV01000008">
    <property type="protein sequence ID" value="ORV54245.1"/>
    <property type="molecule type" value="Genomic_DNA"/>
</dbReference>
<reference evidence="3 4" key="1">
    <citation type="submission" date="2016-01" db="EMBL/GenBank/DDBJ databases">
        <title>The new phylogeny of the genus Mycobacterium.</title>
        <authorList>
            <person name="Tarcisio F."/>
            <person name="Conor M."/>
            <person name="Antonella G."/>
            <person name="Elisabetta G."/>
            <person name="Giulia F.S."/>
            <person name="Sara T."/>
            <person name="Anna F."/>
            <person name="Clotilde B."/>
            <person name="Roberto B."/>
            <person name="Veronica D.S."/>
            <person name="Fabio R."/>
            <person name="Monica P."/>
            <person name="Olivier J."/>
            <person name="Enrico T."/>
            <person name="Nicola S."/>
        </authorList>
    </citation>
    <scope>NUCLEOTIDE SEQUENCE [LARGE SCALE GENOMIC DNA]</scope>
    <source>
        <strain evidence="3 4">DSM 44852</strain>
    </source>
</reference>
<feature type="region of interest" description="Disordered" evidence="1">
    <location>
        <begin position="1"/>
        <end position="26"/>
    </location>
</feature>
<feature type="compositionally biased region" description="Polar residues" evidence="1">
    <location>
        <begin position="1"/>
        <end position="12"/>
    </location>
</feature>
<sequence>MGAENAATTADVITSPELPTPLESPVAPRVVDVRTPAEFETSHIAGSYNVALDAVDQRG</sequence>
<evidence type="ECO:0000259" key="2">
    <source>
        <dbReference type="PROSITE" id="PS50206"/>
    </source>
</evidence>
<comment type="caution">
    <text evidence="3">The sequence shown here is derived from an EMBL/GenBank/DDBJ whole genome shotgun (WGS) entry which is preliminary data.</text>
</comment>
<dbReference type="Proteomes" id="UP000193010">
    <property type="component" value="Unassembled WGS sequence"/>
</dbReference>
<dbReference type="SUPFAM" id="SSF52821">
    <property type="entry name" value="Rhodanese/Cell cycle control phosphatase"/>
    <property type="match status" value="1"/>
</dbReference>
<dbReference type="InterPro" id="IPR001763">
    <property type="entry name" value="Rhodanese-like_dom"/>
</dbReference>
<organism evidence="3 4">
    <name type="scientific">Mycobacterium florentinum</name>
    <dbReference type="NCBI Taxonomy" id="292462"/>
    <lineage>
        <taxon>Bacteria</taxon>
        <taxon>Bacillati</taxon>
        <taxon>Actinomycetota</taxon>
        <taxon>Actinomycetes</taxon>
        <taxon>Mycobacteriales</taxon>
        <taxon>Mycobacteriaceae</taxon>
        <taxon>Mycobacterium</taxon>
        <taxon>Mycobacterium simiae complex</taxon>
    </lineage>
</organism>
<gene>
    <name evidence="3" type="ORF">AWC05_16610</name>
</gene>
<accession>A0A1X1UBN5</accession>
<evidence type="ECO:0000313" key="4">
    <source>
        <dbReference type="Proteomes" id="UP000193010"/>
    </source>
</evidence>
<evidence type="ECO:0000313" key="3">
    <source>
        <dbReference type="EMBL" id="ORV54245.1"/>
    </source>
</evidence>
<keyword evidence="4" id="KW-1185">Reference proteome</keyword>
<dbReference type="RefSeq" id="WP_085221303.1">
    <property type="nucleotide sequence ID" value="NZ_AP022576.1"/>
</dbReference>
<dbReference type="CDD" id="cd00158">
    <property type="entry name" value="RHOD"/>
    <property type="match status" value="1"/>
</dbReference>
<dbReference type="InterPro" id="IPR036873">
    <property type="entry name" value="Rhodanese-like_dom_sf"/>
</dbReference>
<name>A0A1X1UBN5_MYCFL</name>
<dbReference type="Gene3D" id="3.40.250.10">
    <property type="entry name" value="Rhodanese-like domain"/>
    <property type="match status" value="1"/>
</dbReference>